<protein>
    <submittedName>
        <fullName evidence="2">Monovalent cation/H(+) antiporter subunit G</fullName>
    </submittedName>
</protein>
<comment type="caution">
    <text evidence="2">The sequence shown here is derived from an EMBL/GenBank/DDBJ whole genome shotgun (WGS) entry which is preliminary data.</text>
</comment>
<organism evidence="2 3">
    <name type="scientific">Streptomyces albus</name>
    <dbReference type="NCBI Taxonomy" id="1888"/>
    <lineage>
        <taxon>Bacteria</taxon>
        <taxon>Bacillati</taxon>
        <taxon>Actinomycetota</taxon>
        <taxon>Actinomycetes</taxon>
        <taxon>Kitasatosporales</taxon>
        <taxon>Streptomycetaceae</taxon>
        <taxon>Streptomyces</taxon>
    </lineage>
</organism>
<dbReference type="PANTHER" id="PTHR34703">
    <property type="entry name" value="ANTIPORTER SUBUNIT MNHG2-RELATED"/>
    <property type="match status" value="1"/>
</dbReference>
<dbReference type="NCBIfam" id="NF009314">
    <property type="entry name" value="PRK12674.1-2"/>
    <property type="match status" value="1"/>
</dbReference>
<name>A0A6C1C140_9ACTN</name>
<proteinExistence type="inferred from homology"/>
<dbReference type="GO" id="GO:0015385">
    <property type="term" value="F:sodium:proton antiporter activity"/>
    <property type="evidence" value="ECO:0007669"/>
    <property type="project" value="TreeGrafter"/>
</dbReference>
<accession>A0A6C1C140</accession>
<dbReference type="GeneID" id="75184270"/>
<evidence type="ECO:0000313" key="3">
    <source>
        <dbReference type="Proteomes" id="UP000298111"/>
    </source>
</evidence>
<comment type="similarity">
    <text evidence="1">Belongs to the CPA3 antiporters (TC 2.A.63) subunit G family.</text>
</comment>
<dbReference type="Proteomes" id="UP000298111">
    <property type="component" value="Unassembled WGS sequence"/>
</dbReference>
<dbReference type="AlphaFoldDB" id="A0A6C1C140"/>
<gene>
    <name evidence="2" type="ORF">D8771_01600</name>
</gene>
<dbReference type="EMBL" id="RCIY01000002">
    <property type="protein sequence ID" value="TGG89618.1"/>
    <property type="molecule type" value="Genomic_DNA"/>
</dbReference>
<dbReference type="NCBIfam" id="TIGR01300">
    <property type="entry name" value="CPA3_mnhG_phaG"/>
    <property type="match status" value="1"/>
</dbReference>
<sequence length="129" mass="13642">MSWTVVADVAGACFMLAGALLCVVAGIGLVRLPDVLTRMHAATKPQSFGLLLVLIGSGLWLRSAVDLGILLLVGLFQLTTSPVAAHMVGRAAYRTGRLDREDIVVDELDQALRKAAAEQGSEENRRSAG</sequence>
<dbReference type="Pfam" id="PF03334">
    <property type="entry name" value="PhaG_MnhG_YufB"/>
    <property type="match status" value="1"/>
</dbReference>
<dbReference type="PANTHER" id="PTHR34703:SF1">
    <property type="entry name" value="ANTIPORTER SUBUNIT MNHG2-RELATED"/>
    <property type="match status" value="1"/>
</dbReference>
<dbReference type="RefSeq" id="WP_055497599.1">
    <property type="nucleotide sequence ID" value="NZ_CP048875.1"/>
</dbReference>
<reference evidence="2 3" key="1">
    <citation type="submission" date="2018-10" db="EMBL/GenBank/DDBJ databases">
        <title>Isolation of pseudouridimycin from Streptomyces albus DSM 40763.</title>
        <authorList>
            <person name="Rosenqvist P."/>
            <person name="Metsae-Ketelae M."/>
            <person name="Virta P."/>
        </authorList>
    </citation>
    <scope>NUCLEOTIDE SEQUENCE [LARGE SCALE GENOMIC DNA]</scope>
    <source>
        <strain evidence="2 3">DSM 40763</strain>
    </source>
</reference>
<dbReference type="InterPro" id="IPR005133">
    <property type="entry name" value="PhaG_MnhG_YufB"/>
</dbReference>
<evidence type="ECO:0000313" key="2">
    <source>
        <dbReference type="EMBL" id="TGG89618.1"/>
    </source>
</evidence>
<evidence type="ECO:0000256" key="1">
    <source>
        <dbReference type="ARBA" id="ARBA00008404"/>
    </source>
</evidence>